<comment type="caution">
    <text evidence="3">The sequence shown here is derived from an EMBL/GenBank/DDBJ whole genome shotgun (WGS) entry which is preliminary data.</text>
</comment>
<protein>
    <recommendedName>
        <fullName evidence="2">PiggyBac transposable element-derived protein domain-containing protein</fullName>
    </recommendedName>
</protein>
<evidence type="ECO:0000313" key="3">
    <source>
        <dbReference type="EMBL" id="KAL1276358.1"/>
    </source>
</evidence>
<dbReference type="InterPro" id="IPR029526">
    <property type="entry name" value="PGBD"/>
</dbReference>
<sequence length="316" mass="36596">MATIRSKGSNILPKQPPGQSGNLFHDTKNSEEHSSFFTKMQRRYTAQEALEHLLQSSENEENSEPDDPSDAEEDFTEDNPDFEITEEQYSDEDSEEECPEEDPDFLSKNGEILWRSSPPPQTPGRVRAEEIIRKTPGPRRYACSRAEDIKSTFELYFPSSIQNILVKITNLEGHRVFGDQWTDIDWITVEAFIGLLILARVFKSHDEATRSLWHGEMGRAIFRATMSLTDFEKLSRVLRFDDKSTRAARRETDKLAPIRELWEKWVERLPMMYNPGLNVTVDECLLGFRGRCPFKQYMPSKPAKYGLKYGFDNYCV</sequence>
<evidence type="ECO:0000313" key="4">
    <source>
        <dbReference type="Proteomes" id="UP001558613"/>
    </source>
</evidence>
<keyword evidence="4" id="KW-1185">Reference proteome</keyword>
<dbReference type="Pfam" id="PF13843">
    <property type="entry name" value="DDE_Tnp_1_7"/>
    <property type="match status" value="1"/>
</dbReference>
<dbReference type="EMBL" id="JAYMGO010000004">
    <property type="protein sequence ID" value="KAL1276358.1"/>
    <property type="molecule type" value="Genomic_DNA"/>
</dbReference>
<evidence type="ECO:0000259" key="2">
    <source>
        <dbReference type="Pfam" id="PF13843"/>
    </source>
</evidence>
<evidence type="ECO:0000256" key="1">
    <source>
        <dbReference type="SAM" id="MobiDB-lite"/>
    </source>
</evidence>
<feature type="domain" description="PiggyBac transposable element-derived protein" evidence="2">
    <location>
        <begin position="152"/>
        <end position="309"/>
    </location>
</feature>
<accession>A0ABR3NHA3</accession>
<gene>
    <name evidence="3" type="ORF">QQF64_035981</name>
</gene>
<name>A0ABR3NHA3_9TELE</name>
<feature type="region of interest" description="Disordered" evidence="1">
    <location>
        <begin position="1"/>
        <end position="125"/>
    </location>
</feature>
<feature type="compositionally biased region" description="Basic and acidic residues" evidence="1">
    <location>
        <begin position="25"/>
        <end position="34"/>
    </location>
</feature>
<reference evidence="3 4" key="1">
    <citation type="submission" date="2023-09" db="EMBL/GenBank/DDBJ databases">
        <authorList>
            <person name="Wang M."/>
        </authorList>
    </citation>
    <scope>NUCLEOTIDE SEQUENCE [LARGE SCALE GENOMIC DNA]</scope>
    <source>
        <strain evidence="3">GT-2023</strain>
        <tissue evidence="3">Liver</tissue>
    </source>
</reference>
<proteinExistence type="predicted"/>
<dbReference type="PANTHER" id="PTHR46599:SF6">
    <property type="entry name" value="DUAL SPECIFICITY PHOSPHATASE 26"/>
    <property type="match status" value="1"/>
</dbReference>
<dbReference type="Proteomes" id="UP001558613">
    <property type="component" value="Unassembled WGS sequence"/>
</dbReference>
<organism evidence="3 4">
    <name type="scientific">Cirrhinus molitorella</name>
    <name type="common">mud carp</name>
    <dbReference type="NCBI Taxonomy" id="172907"/>
    <lineage>
        <taxon>Eukaryota</taxon>
        <taxon>Metazoa</taxon>
        <taxon>Chordata</taxon>
        <taxon>Craniata</taxon>
        <taxon>Vertebrata</taxon>
        <taxon>Euteleostomi</taxon>
        <taxon>Actinopterygii</taxon>
        <taxon>Neopterygii</taxon>
        <taxon>Teleostei</taxon>
        <taxon>Ostariophysi</taxon>
        <taxon>Cypriniformes</taxon>
        <taxon>Cyprinidae</taxon>
        <taxon>Labeoninae</taxon>
        <taxon>Labeonini</taxon>
        <taxon>Cirrhinus</taxon>
    </lineage>
</organism>
<feature type="compositionally biased region" description="Acidic residues" evidence="1">
    <location>
        <begin position="58"/>
        <end position="104"/>
    </location>
</feature>
<dbReference type="PANTHER" id="PTHR46599">
    <property type="entry name" value="PIGGYBAC TRANSPOSABLE ELEMENT-DERIVED PROTEIN 4"/>
    <property type="match status" value="1"/>
</dbReference>